<sequence length="1650" mass="169380">MNNKTTYSRDSLFNINTYSKNFEIRKKGIGFTIKSTVVDYKKSIFIFFIIALSSINSIKAATYQVNDTGDGAGSTTVRTLRYCITQANTNPGADIITFDGLGGGTHTITLTSALPTITGQVSIQGYTATSAVQGPLGPSSSRSIRIQINGNDLTDPLFAFGTGSDGSSISGLAIYNAKNICIFVPADINGLHIWGNYLGLLANGTVGATPADTRLEASAIFIGSTAGARTVSNLIIGTNGDGGTNGGLNDANEGNIIANTYRDAVAGGSVNGIYFYGEIGLTLSNSKVSGNYFGLLPDGTTLSPVGQNVPAAQGMPISFIGTTGSNVVIGTDANGISDEAERNIISGGNYGIGIESASGINIAGNYIGTDYTGTVAKPNSTRDGFYPAINIQQRAGLFTSTNIVIGFDDRIHTAVDAPFVRNIISGNAGRGVAIATLAGATLATRTNNVIVAGNYIGVDATGNVTLPNGTYSGSPALTFSTGAGVSLNSVTNCRVGTNSDGVGDLEERNIISGNLNGAGVYLASNNFTVSNNTVAGNYIGVGANGTTALGNGNAGVYINSNGNGVSNNRIGSDDDGTRDNIEANIIANNGYKSGATIRGGVMITNSSAVAANASNNNRISRNVIYNNTGLPIDLASWNGTANDFGVSLNDGATTANQPNLLLDYPVITSYSITSPTTISVSGYVSICNGNESTAGADIAGNKTIQFYKVADDGDQNGAVTGGVCTRVTSHGEGIQYLGSIIGVVNTFSNQTLNLVSGASFSSGDKLVAIAIDSNGNTSEFGATAIIADLAVTKTVNNPTAGVGSNVTFTITASNLGPDPASSVVVNDVLPSGFALVSATPSVGTWTAPNWNIGNLASGGTATLTIVARVNAGGSYSNTATISGASTQADPVSANNSSTSVVTPDSDGDSVPDSTDLDDDNDGILDTDEGFCESTSVYTLNLTNTLSSATSTFNANGSTFNLVYDLTSGTAVSGLGTAFNVPFTYSDFNNIATSVNHTWSGIVNTSGVISILPDTNSLYTSLPANNSTSESFAGAGSSPDQRFRFWLSTGAINQLGTFTTTIGTLPAISGQLSSLQSSTDPLLSAYSVFNYSTNATSATSGYYAKLNAQTNVNTVNAINTLPYDVLFGSTNLWDYTAFDDITAAGNANNGGNRGLISFTQNTISFCNHRDGDGDGIPDYLDLDSDNDGCPDAREGAGNYNPTTTASGILATQTPNINFGTDVNTTTGIPNAVGAGQAVGQSADASRNDCLDSDADNIPDWQDVDDDNDGILDIIEDCEGFRAQNTSGAWLGFTNSNLTVSMPGSVVQGAVQNLNDGQVNFWVNQQGAQTRRGKFGEVSFTYTFSTPVPASEIGFYFFDLDPANSSPNVVYTFQINGSQPNGKLAAVIGSNTNRYNPTLGTYTATSTPEDQFVVLRGVGNTLVSSFTVTSTGINSAELVGYSLFAYRACDTDGDGIPNRLDLDSDADGCADAGEGGADIANSELVTAVGSLSGGSTSVNQNLCALTTCVSTTGSNIGLPQLSTLPTGYSNTTGQAVGDSQNALVSGCVCYEDPTLIAGSTYPVKHGITILGRAGANNGGWPMDRNSAYTTLEGKTKGFVITRNNSPETAIAIPVVGMMVFDMDENAGVGCLKIYTGSGAGEGWKCFNAQACP</sequence>
<dbReference type="InterPro" id="IPR001434">
    <property type="entry name" value="OmcB-like_DUF11"/>
</dbReference>
<evidence type="ECO:0000256" key="1">
    <source>
        <dbReference type="SAM" id="MobiDB-lite"/>
    </source>
</evidence>
<name>A0A848NAV2_9FLAO</name>
<dbReference type="InterPro" id="IPR006626">
    <property type="entry name" value="PbH1"/>
</dbReference>
<reference evidence="3 4" key="1">
    <citation type="submission" date="2020-04" db="EMBL/GenBank/DDBJ databases">
        <title>Genome analysis and antimicrobial resistance characteristics of Chryseobacterium aquaticum isolated from farmed salmonids.</title>
        <authorList>
            <person name="Saticioglu I.B."/>
            <person name="Duman M."/>
            <person name="Altun S."/>
        </authorList>
    </citation>
    <scope>NUCLEOTIDE SEQUENCE [LARGE SCALE GENOMIC DNA]</scope>
    <source>
        <strain evidence="3 4">C-174</strain>
    </source>
</reference>
<proteinExistence type="predicted"/>
<dbReference type="InterPro" id="IPR013783">
    <property type="entry name" value="Ig-like_fold"/>
</dbReference>
<comment type="caution">
    <text evidence="3">The sequence shown here is derived from an EMBL/GenBank/DDBJ whole genome shotgun (WGS) entry which is preliminary data.</text>
</comment>
<dbReference type="InterPro" id="IPR047589">
    <property type="entry name" value="DUF11_rpt"/>
</dbReference>
<feature type="compositionally biased region" description="Acidic residues" evidence="1">
    <location>
        <begin position="905"/>
        <end position="921"/>
    </location>
</feature>
<accession>A0A848NAV2</accession>
<dbReference type="NCBIfam" id="TIGR01451">
    <property type="entry name" value="B_ant_repeat"/>
    <property type="match status" value="1"/>
</dbReference>
<feature type="domain" description="DUF11" evidence="2">
    <location>
        <begin position="788"/>
        <end position="900"/>
    </location>
</feature>
<gene>
    <name evidence="3" type="ORF">HIO71_15495</name>
</gene>
<dbReference type="Proteomes" id="UP000548067">
    <property type="component" value="Unassembled WGS sequence"/>
</dbReference>
<dbReference type="Gene3D" id="2.60.40.10">
    <property type="entry name" value="Immunoglobulins"/>
    <property type="match status" value="1"/>
</dbReference>
<evidence type="ECO:0000313" key="3">
    <source>
        <dbReference type="EMBL" id="NMR35581.1"/>
    </source>
</evidence>
<dbReference type="SMART" id="SM00710">
    <property type="entry name" value="PbH1"/>
    <property type="match status" value="8"/>
</dbReference>
<evidence type="ECO:0000259" key="2">
    <source>
        <dbReference type="Pfam" id="PF01345"/>
    </source>
</evidence>
<evidence type="ECO:0000313" key="4">
    <source>
        <dbReference type="Proteomes" id="UP000548067"/>
    </source>
</evidence>
<feature type="region of interest" description="Disordered" evidence="1">
    <location>
        <begin position="885"/>
        <end position="921"/>
    </location>
</feature>
<dbReference type="EMBL" id="JABCJF010000009">
    <property type="protein sequence ID" value="NMR35581.1"/>
    <property type="molecule type" value="Genomic_DNA"/>
</dbReference>
<feature type="compositionally biased region" description="Low complexity" evidence="1">
    <location>
        <begin position="891"/>
        <end position="904"/>
    </location>
</feature>
<dbReference type="Pfam" id="PF01345">
    <property type="entry name" value="DUF11"/>
    <property type="match status" value="1"/>
</dbReference>
<dbReference type="RefSeq" id="WP_169322125.1">
    <property type="nucleotide sequence ID" value="NZ_JABCJF010000009.1"/>
</dbReference>
<protein>
    <submittedName>
        <fullName evidence="3">DUF11 domain-containing protein</fullName>
    </submittedName>
</protein>
<organism evidence="3 4">
    <name type="scientific">Chryseobacterium aquaticum</name>
    <dbReference type="NCBI Taxonomy" id="452084"/>
    <lineage>
        <taxon>Bacteria</taxon>
        <taxon>Pseudomonadati</taxon>
        <taxon>Bacteroidota</taxon>
        <taxon>Flavobacteriia</taxon>
        <taxon>Flavobacteriales</taxon>
        <taxon>Weeksellaceae</taxon>
        <taxon>Chryseobacterium group</taxon>
        <taxon>Chryseobacterium</taxon>
    </lineage>
</organism>